<dbReference type="Proteomes" id="UP000294543">
    <property type="component" value="Unassembled WGS sequence"/>
</dbReference>
<dbReference type="EMBL" id="SMKP01000007">
    <property type="protein sequence ID" value="TDD25100.1"/>
    <property type="molecule type" value="Genomic_DNA"/>
</dbReference>
<evidence type="ECO:0000313" key="1">
    <source>
        <dbReference type="EMBL" id="TDD25100.1"/>
    </source>
</evidence>
<comment type="caution">
    <text evidence="1">The sequence shown here is derived from an EMBL/GenBank/DDBJ whole genome shotgun (WGS) entry which is preliminary data.</text>
</comment>
<organism evidence="1 2">
    <name type="scientific">Nonomuraea diastatica</name>
    <dbReference type="NCBI Taxonomy" id="1848329"/>
    <lineage>
        <taxon>Bacteria</taxon>
        <taxon>Bacillati</taxon>
        <taxon>Actinomycetota</taxon>
        <taxon>Actinomycetes</taxon>
        <taxon>Streptosporangiales</taxon>
        <taxon>Streptosporangiaceae</taxon>
        <taxon>Nonomuraea</taxon>
    </lineage>
</organism>
<gene>
    <name evidence="1" type="ORF">E1294_03770</name>
</gene>
<evidence type="ECO:0000313" key="2">
    <source>
        <dbReference type="Proteomes" id="UP000294543"/>
    </source>
</evidence>
<sequence>MRLGTRLVGGSAVRARAVLSAVAPKVIAMGVPWGIEEYSSKYDRDMVLEDWTPFAEAALNMRRSFGIMHGDVRVEFRKRKLADGRSEVYTTETPAPAARAQIDRLSMGDGTYDMFDQIMDGYDIFLPWTSKERSWTVKTPDRVWYVTTLDVLIGTTYRTDDLDDDPSLQKLAGELCRAGVVAQKYKLAVGISY</sequence>
<dbReference type="AlphaFoldDB" id="A0A4R4X473"/>
<reference evidence="1 2" key="1">
    <citation type="submission" date="2019-03" db="EMBL/GenBank/DDBJ databases">
        <title>Draft genome sequences of novel Actinobacteria.</title>
        <authorList>
            <person name="Sahin N."/>
            <person name="Ay H."/>
            <person name="Saygin H."/>
        </authorList>
    </citation>
    <scope>NUCLEOTIDE SEQUENCE [LARGE SCALE GENOMIC DNA]</scope>
    <source>
        <strain evidence="1 2">KC712</strain>
    </source>
</reference>
<name>A0A4R4X473_9ACTN</name>
<dbReference type="RefSeq" id="WP_132504473.1">
    <property type="nucleotide sequence ID" value="NZ_SMKP01000007.1"/>
</dbReference>
<accession>A0A4R4X473</accession>
<proteinExistence type="predicted"/>
<dbReference type="OrthoDB" id="3539059at2"/>
<protein>
    <submittedName>
        <fullName evidence="1">Uncharacterized protein</fullName>
    </submittedName>
</protein>
<keyword evidence="2" id="KW-1185">Reference proteome</keyword>